<dbReference type="Gene3D" id="3.20.20.70">
    <property type="entry name" value="Aldolase class I"/>
    <property type="match status" value="1"/>
</dbReference>
<gene>
    <name evidence="9" type="primary">pyrF</name>
    <name evidence="9" type="ORF">ACFSVN_03985</name>
</gene>
<dbReference type="InterPro" id="IPR011995">
    <property type="entry name" value="OMPdecase_type-2"/>
</dbReference>
<accession>A0ABW5JFS1</accession>
<dbReference type="EC" id="4.1.1.23" evidence="7"/>
<dbReference type="EMBL" id="JBHULI010000005">
    <property type="protein sequence ID" value="MFD2531599.1"/>
    <property type="molecule type" value="Genomic_DNA"/>
</dbReference>
<name>A0ABW5JFS1_9BACT</name>
<evidence type="ECO:0000256" key="5">
    <source>
        <dbReference type="ARBA" id="ARBA00023239"/>
    </source>
</evidence>
<dbReference type="InterPro" id="IPR001754">
    <property type="entry name" value="OMPdeCOase_dom"/>
</dbReference>
<evidence type="ECO:0000313" key="10">
    <source>
        <dbReference type="Proteomes" id="UP001597460"/>
    </source>
</evidence>
<evidence type="ECO:0000256" key="3">
    <source>
        <dbReference type="ARBA" id="ARBA00022793"/>
    </source>
</evidence>
<comment type="similarity">
    <text evidence="2">Belongs to the OMP decarboxylase family. Type 2 subfamily.</text>
</comment>
<evidence type="ECO:0000256" key="1">
    <source>
        <dbReference type="ARBA" id="ARBA00004861"/>
    </source>
</evidence>
<evidence type="ECO:0000256" key="4">
    <source>
        <dbReference type="ARBA" id="ARBA00022975"/>
    </source>
</evidence>
<dbReference type="SMART" id="SM00934">
    <property type="entry name" value="OMPdecase"/>
    <property type="match status" value="1"/>
</dbReference>
<dbReference type="Pfam" id="PF00215">
    <property type="entry name" value="OMPdecase"/>
    <property type="match status" value="1"/>
</dbReference>
<dbReference type="InterPro" id="IPR011060">
    <property type="entry name" value="RibuloseP-bd_barrel"/>
</dbReference>
<proteinExistence type="inferred from homology"/>
<dbReference type="Proteomes" id="UP001597460">
    <property type="component" value="Unassembled WGS sequence"/>
</dbReference>
<evidence type="ECO:0000313" key="9">
    <source>
        <dbReference type="EMBL" id="MFD2531599.1"/>
    </source>
</evidence>
<organism evidence="9 10">
    <name type="scientific">Gracilimonas halophila</name>
    <dbReference type="NCBI Taxonomy" id="1834464"/>
    <lineage>
        <taxon>Bacteria</taxon>
        <taxon>Pseudomonadati</taxon>
        <taxon>Balneolota</taxon>
        <taxon>Balneolia</taxon>
        <taxon>Balneolales</taxon>
        <taxon>Balneolaceae</taxon>
        <taxon>Gracilimonas</taxon>
    </lineage>
</organism>
<dbReference type="RefSeq" id="WP_390298949.1">
    <property type="nucleotide sequence ID" value="NZ_JBHULI010000005.1"/>
</dbReference>
<sequence length="279" mass="30518">MTFLQKLKKSVSRTGSTLCVGLDPNLDLLPLPVKDQFDTPEEQVTYFCKLVIDYTSEYCAAFKPNLAFFEALGSNGLSVLEEIIRHIPDDKIIIADAKRGDISSTAEHYKKAFWDSFNVDAITLNPLMGFDTLEAFSKDETKGIYVLTLTSNPGAADFLKQPFSGFDMMSQFIAKQLSKRSSSSSSHLGMVIGATQAEEAESVLSYHTEGALLIPGIGAQGGSLSELSKALKDHKGIPLINSSRGIIYAGKDEGDWPEYVADAAKSMKQKLNQISHQYV</sequence>
<dbReference type="GO" id="GO:0004590">
    <property type="term" value="F:orotidine-5'-phosphate decarboxylase activity"/>
    <property type="evidence" value="ECO:0007669"/>
    <property type="project" value="UniProtKB-EC"/>
</dbReference>
<dbReference type="InterPro" id="IPR013785">
    <property type="entry name" value="Aldolase_TIM"/>
</dbReference>
<dbReference type="PANTHER" id="PTHR43375">
    <property type="entry name" value="OROTIDINE 5'-PHOSPHATE DECARBOXYLASE"/>
    <property type="match status" value="1"/>
</dbReference>
<reference evidence="10" key="1">
    <citation type="journal article" date="2019" name="Int. J. Syst. Evol. Microbiol.">
        <title>The Global Catalogue of Microorganisms (GCM) 10K type strain sequencing project: providing services to taxonomists for standard genome sequencing and annotation.</title>
        <authorList>
            <consortium name="The Broad Institute Genomics Platform"/>
            <consortium name="The Broad Institute Genome Sequencing Center for Infectious Disease"/>
            <person name="Wu L."/>
            <person name="Ma J."/>
        </authorList>
    </citation>
    <scope>NUCLEOTIDE SEQUENCE [LARGE SCALE GENOMIC DNA]</scope>
    <source>
        <strain evidence="10">KCTC 52042</strain>
    </source>
</reference>
<comment type="caution">
    <text evidence="9">The sequence shown here is derived from an EMBL/GenBank/DDBJ whole genome shotgun (WGS) entry which is preliminary data.</text>
</comment>
<dbReference type="SUPFAM" id="SSF51366">
    <property type="entry name" value="Ribulose-phoshate binding barrel"/>
    <property type="match status" value="1"/>
</dbReference>
<keyword evidence="4" id="KW-0665">Pyrimidine biosynthesis</keyword>
<feature type="domain" description="Orotidine 5'-phosphate decarboxylase" evidence="8">
    <location>
        <begin position="17"/>
        <end position="259"/>
    </location>
</feature>
<evidence type="ECO:0000256" key="6">
    <source>
        <dbReference type="ARBA" id="ARBA00049157"/>
    </source>
</evidence>
<dbReference type="PANTHER" id="PTHR43375:SF1">
    <property type="entry name" value="OROTIDINE 5'-PHOSPHATE DECARBOXYLASE"/>
    <property type="match status" value="1"/>
</dbReference>
<evidence type="ECO:0000256" key="2">
    <source>
        <dbReference type="ARBA" id="ARBA00008847"/>
    </source>
</evidence>
<comment type="pathway">
    <text evidence="1">Pyrimidine metabolism; UMP biosynthesis via de novo pathway; UMP from orotate: step 2/2.</text>
</comment>
<keyword evidence="10" id="KW-1185">Reference proteome</keyword>
<evidence type="ECO:0000256" key="7">
    <source>
        <dbReference type="NCBIfam" id="TIGR02127"/>
    </source>
</evidence>
<dbReference type="NCBIfam" id="TIGR02127">
    <property type="entry name" value="pyrF_sub2"/>
    <property type="match status" value="1"/>
</dbReference>
<protein>
    <recommendedName>
        <fullName evidence="7">Orotidine-5'-phosphate decarboxylase</fullName>
        <ecNumber evidence="7">4.1.1.23</ecNumber>
    </recommendedName>
</protein>
<comment type="catalytic activity">
    <reaction evidence="6">
        <text>orotidine 5'-phosphate + H(+) = UMP + CO2</text>
        <dbReference type="Rhea" id="RHEA:11596"/>
        <dbReference type="ChEBI" id="CHEBI:15378"/>
        <dbReference type="ChEBI" id="CHEBI:16526"/>
        <dbReference type="ChEBI" id="CHEBI:57538"/>
        <dbReference type="ChEBI" id="CHEBI:57865"/>
        <dbReference type="EC" id="4.1.1.23"/>
    </reaction>
</comment>
<dbReference type="CDD" id="cd04725">
    <property type="entry name" value="OMP_decarboxylase_like"/>
    <property type="match status" value="1"/>
</dbReference>
<evidence type="ECO:0000259" key="8">
    <source>
        <dbReference type="SMART" id="SM00934"/>
    </source>
</evidence>
<keyword evidence="3" id="KW-0210">Decarboxylase</keyword>
<keyword evidence="5 9" id="KW-0456">Lyase</keyword>